<organism evidence="5 6">
    <name type="scientific">Pseudocohnilembus persalinus</name>
    <name type="common">Ciliate</name>
    <dbReference type="NCBI Taxonomy" id="266149"/>
    <lineage>
        <taxon>Eukaryota</taxon>
        <taxon>Sar</taxon>
        <taxon>Alveolata</taxon>
        <taxon>Ciliophora</taxon>
        <taxon>Intramacronucleata</taxon>
        <taxon>Oligohymenophorea</taxon>
        <taxon>Scuticociliatia</taxon>
        <taxon>Philasterida</taxon>
        <taxon>Pseudocohnilembidae</taxon>
        <taxon>Pseudocohnilembus</taxon>
    </lineage>
</organism>
<dbReference type="OrthoDB" id="447290at2759"/>
<dbReference type="GO" id="GO:0009982">
    <property type="term" value="F:pseudouridine synthase activity"/>
    <property type="evidence" value="ECO:0007669"/>
    <property type="project" value="InterPro"/>
</dbReference>
<comment type="similarity">
    <text evidence="1">Belongs to the pseudouridine synthase TruD family.</text>
</comment>
<dbReference type="PROSITE" id="PS50984">
    <property type="entry name" value="TRUD"/>
    <property type="match status" value="1"/>
</dbReference>
<dbReference type="Gene3D" id="3.30.2350.20">
    <property type="entry name" value="TruD, catalytic domain"/>
    <property type="match status" value="1"/>
</dbReference>
<sequence>MDKKITDLPHYQKNLEKLLMLILLLKDYLDFQKLKEYGSASMLTCIQQLPKSMRDLYPHAYQSYLWNKLASIRIKKYGNKLAIGDIVPKNKEILEQLQQDDEDLQNDDGDENNNKNNINKNQNQNNEEQKQEQPKYKGINDMIIL</sequence>
<evidence type="ECO:0000313" key="5">
    <source>
        <dbReference type="EMBL" id="KRX07204.1"/>
    </source>
</evidence>
<evidence type="ECO:0000256" key="3">
    <source>
        <dbReference type="SAM" id="MobiDB-lite"/>
    </source>
</evidence>
<dbReference type="GO" id="GO:0005634">
    <property type="term" value="C:nucleus"/>
    <property type="evidence" value="ECO:0007669"/>
    <property type="project" value="TreeGrafter"/>
</dbReference>
<evidence type="ECO:0000256" key="2">
    <source>
        <dbReference type="ARBA" id="ARBA00023235"/>
    </source>
</evidence>
<feature type="region of interest" description="Disordered" evidence="3">
    <location>
        <begin position="98"/>
        <end position="140"/>
    </location>
</feature>
<evidence type="ECO:0000259" key="4">
    <source>
        <dbReference type="PROSITE" id="PS50984"/>
    </source>
</evidence>
<dbReference type="AlphaFoldDB" id="A0A0V0QYB5"/>
<dbReference type="InterPro" id="IPR020103">
    <property type="entry name" value="PsdUridine_synth_cat_dom_sf"/>
</dbReference>
<dbReference type="InterPro" id="IPR042214">
    <property type="entry name" value="TruD_catalytic"/>
</dbReference>
<name>A0A0V0QYB5_PSEPJ</name>
<proteinExistence type="inferred from homology"/>
<keyword evidence="2" id="KW-0413">Isomerase</keyword>
<evidence type="ECO:0000256" key="1">
    <source>
        <dbReference type="ARBA" id="ARBA00007953"/>
    </source>
</evidence>
<protein>
    <submittedName>
        <fullName evidence="5">Pseudouridine synthase, catalytic domain</fullName>
    </submittedName>
</protein>
<dbReference type="GO" id="GO:0001522">
    <property type="term" value="P:pseudouridine synthesis"/>
    <property type="evidence" value="ECO:0007669"/>
    <property type="project" value="InterPro"/>
</dbReference>
<dbReference type="PANTHER" id="PTHR13326:SF21">
    <property type="entry name" value="PSEUDOURIDYLATE SYNTHASE PUS7L"/>
    <property type="match status" value="1"/>
</dbReference>
<accession>A0A0V0QYB5</accession>
<gene>
    <name evidence="5" type="ORF">PPERSA_00361</name>
</gene>
<reference evidence="5 6" key="1">
    <citation type="journal article" date="2015" name="Sci. Rep.">
        <title>Genome of the facultative scuticociliatosis pathogen Pseudocohnilembus persalinus provides insight into its virulence through horizontal gene transfer.</title>
        <authorList>
            <person name="Xiong J."/>
            <person name="Wang G."/>
            <person name="Cheng J."/>
            <person name="Tian M."/>
            <person name="Pan X."/>
            <person name="Warren A."/>
            <person name="Jiang C."/>
            <person name="Yuan D."/>
            <person name="Miao W."/>
        </authorList>
    </citation>
    <scope>NUCLEOTIDE SEQUENCE [LARGE SCALE GENOMIC DNA]</scope>
    <source>
        <strain evidence="5">36N120E</strain>
    </source>
</reference>
<evidence type="ECO:0000313" key="6">
    <source>
        <dbReference type="Proteomes" id="UP000054937"/>
    </source>
</evidence>
<dbReference type="Pfam" id="PF01142">
    <property type="entry name" value="TruD"/>
    <property type="match status" value="1"/>
</dbReference>
<dbReference type="SUPFAM" id="SSF55120">
    <property type="entry name" value="Pseudouridine synthase"/>
    <property type="match status" value="1"/>
</dbReference>
<dbReference type="PANTHER" id="PTHR13326">
    <property type="entry name" value="TRNA PSEUDOURIDINE SYNTHASE D"/>
    <property type="match status" value="1"/>
</dbReference>
<comment type="caution">
    <text evidence="5">The sequence shown here is derived from an EMBL/GenBank/DDBJ whole genome shotgun (WGS) entry which is preliminary data.</text>
</comment>
<dbReference type="Proteomes" id="UP000054937">
    <property type="component" value="Unassembled WGS sequence"/>
</dbReference>
<dbReference type="InterPro" id="IPR011760">
    <property type="entry name" value="PsdUridine_synth_TruD_insert"/>
</dbReference>
<dbReference type="GO" id="GO:0003723">
    <property type="term" value="F:RNA binding"/>
    <property type="evidence" value="ECO:0007669"/>
    <property type="project" value="InterPro"/>
</dbReference>
<feature type="compositionally biased region" description="Acidic residues" evidence="3">
    <location>
        <begin position="98"/>
        <end position="111"/>
    </location>
</feature>
<feature type="compositionally biased region" description="Low complexity" evidence="3">
    <location>
        <begin position="114"/>
        <end position="126"/>
    </location>
</feature>
<dbReference type="InParanoid" id="A0A0V0QYB5"/>
<dbReference type="EMBL" id="LDAU01000085">
    <property type="protein sequence ID" value="KRX07204.1"/>
    <property type="molecule type" value="Genomic_DNA"/>
</dbReference>
<keyword evidence="6" id="KW-1185">Reference proteome</keyword>
<feature type="domain" description="TRUD" evidence="4">
    <location>
        <begin position="1"/>
        <end position="145"/>
    </location>
</feature>
<dbReference type="InterPro" id="IPR001656">
    <property type="entry name" value="PsdUridine_synth_TruD"/>
</dbReference>